<dbReference type="GO" id="GO:0004144">
    <property type="term" value="F:diacylglycerol O-acyltransferase activity"/>
    <property type="evidence" value="ECO:0007669"/>
    <property type="project" value="TreeGrafter"/>
</dbReference>
<accession>A0A7S0PK00</accession>
<sequence length="337" mass="38521">MGDNSNNKSEWPKAPTAYRSFYRKDCSRFTYAIGFVMASVISVAYFLTPVYSLSCLILLVSNPFSSFTWKFSSLFILSILMPCATKPDLVHLMTPVLEYFQYEEVFEFDYPEWLERTNNGEKFIIPSHPHGVISYAGICLKIACPMEFSHVPTAVASAVMKTPILKQVMGFFSLTDVSKRNMRKVLETNGPDGTMFIYPGGIAELFKSNLKEERLYLQKRKGFVKFALQSGADIVPLYLFGNTSVLSVLSTGTLASISRKIQASVTYFWGQWGMPFPRSGHKCMSVLGRPLGMPKIEEPTQEDIDKWHTIWLDEVRRIYEKYQEKLPEYKNKPLFID</sequence>
<evidence type="ECO:0000256" key="6">
    <source>
        <dbReference type="ARBA" id="ARBA00022679"/>
    </source>
</evidence>
<dbReference type="PANTHER" id="PTHR12317:SF0">
    <property type="entry name" value="ACYLTRANSFERASE"/>
    <property type="match status" value="1"/>
</dbReference>
<dbReference type="GO" id="GO:0019432">
    <property type="term" value="P:triglyceride biosynthetic process"/>
    <property type="evidence" value="ECO:0007669"/>
    <property type="project" value="TreeGrafter"/>
</dbReference>
<evidence type="ECO:0000256" key="12">
    <source>
        <dbReference type="ARBA" id="ARBA00023136"/>
    </source>
</evidence>
<keyword evidence="9 14" id="KW-0256">Endoplasmic reticulum</keyword>
<protein>
    <recommendedName>
        <fullName evidence="14">Acyltransferase</fullName>
        <ecNumber evidence="14">2.3.1.-</ecNumber>
    </recommendedName>
</protein>
<evidence type="ECO:0000256" key="3">
    <source>
        <dbReference type="ARBA" id="ARBA00005189"/>
    </source>
</evidence>
<evidence type="ECO:0000256" key="7">
    <source>
        <dbReference type="ARBA" id="ARBA00022692"/>
    </source>
</evidence>
<gene>
    <name evidence="15" type="ORF">LDAN0322_LOCUS859</name>
</gene>
<evidence type="ECO:0000256" key="4">
    <source>
        <dbReference type="ARBA" id="ARBA00005420"/>
    </source>
</evidence>
<evidence type="ECO:0000256" key="2">
    <source>
        <dbReference type="ARBA" id="ARBA00004771"/>
    </source>
</evidence>
<evidence type="ECO:0000256" key="5">
    <source>
        <dbReference type="ARBA" id="ARBA00022516"/>
    </source>
</evidence>
<keyword evidence="8" id="KW-0319">Glycerol metabolism</keyword>
<evidence type="ECO:0000313" key="15">
    <source>
        <dbReference type="EMBL" id="CAD8574714.1"/>
    </source>
</evidence>
<comment type="similarity">
    <text evidence="4 14">Belongs to the diacylglycerol acyltransferase family.</text>
</comment>
<reference evidence="15" key="1">
    <citation type="submission" date="2021-01" db="EMBL/GenBank/DDBJ databases">
        <authorList>
            <person name="Corre E."/>
            <person name="Pelletier E."/>
            <person name="Niang G."/>
            <person name="Scheremetjew M."/>
            <person name="Finn R."/>
            <person name="Kale V."/>
            <person name="Holt S."/>
            <person name="Cochrane G."/>
            <person name="Meng A."/>
            <person name="Brown T."/>
            <person name="Cohen L."/>
        </authorList>
    </citation>
    <scope>NUCLEOTIDE SEQUENCE</scope>
    <source>
        <strain evidence="15">B651</strain>
    </source>
</reference>
<evidence type="ECO:0000256" key="8">
    <source>
        <dbReference type="ARBA" id="ARBA00022798"/>
    </source>
</evidence>
<comment type="caution">
    <text evidence="14">Lacks conserved residue(s) required for the propagation of feature annotation.</text>
</comment>
<evidence type="ECO:0000256" key="1">
    <source>
        <dbReference type="ARBA" id="ARBA00004477"/>
    </source>
</evidence>
<keyword evidence="10 14" id="KW-1133">Transmembrane helix</keyword>
<comment type="pathway">
    <text evidence="2">Glycerolipid metabolism; triacylglycerol biosynthesis.</text>
</comment>
<keyword evidence="5" id="KW-0444">Lipid biosynthesis</keyword>
<keyword evidence="6 14" id="KW-0808">Transferase</keyword>
<keyword evidence="11" id="KW-0443">Lipid metabolism</keyword>
<evidence type="ECO:0000256" key="13">
    <source>
        <dbReference type="ARBA" id="ARBA00023315"/>
    </source>
</evidence>
<keyword evidence="7 14" id="KW-0812">Transmembrane</keyword>
<dbReference type="GO" id="GO:0005789">
    <property type="term" value="C:endoplasmic reticulum membrane"/>
    <property type="evidence" value="ECO:0007669"/>
    <property type="project" value="UniProtKB-SubCell"/>
</dbReference>
<comment type="subcellular location">
    <subcellularLocation>
        <location evidence="1 14">Endoplasmic reticulum membrane</location>
        <topology evidence="1 14">Multi-pass membrane protein</topology>
    </subcellularLocation>
</comment>
<keyword evidence="12 14" id="KW-0472">Membrane</keyword>
<evidence type="ECO:0000256" key="11">
    <source>
        <dbReference type="ARBA" id="ARBA00023098"/>
    </source>
</evidence>
<evidence type="ECO:0000256" key="14">
    <source>
        <dbReference type="RuleBase" id="RU367023"/>
    </source>
</evidence>
<dbReference type="InterPro" id="IPR007130">
    <property type="entry name" value="DAGAT"/>
</dbReference>
<dbReference type="GO" id="GO:0006071">
    <property type="term" value="P:glycerol metabolic process"/>
    <property type="evidence" value="ECO:0007669"/>
    <property type="project" value="UniProtKB-KW"/>
</dbReference>
<dbReference type="PANTHER" id="PTHR12317">
    <property type="entry name" value="DIACYLGLYCEROL O-ACYLTRANSFERASE"/>
    <property type="match status" value="1"/>
</dbReference>
<proteinExistence type="inferred from homology"/>
<keyword evidence="13" id="KW-0012">Acyltransferase</keyword>
<evidence type="ECO:0000256" key="10">
    <source>
        <dbReference type="ARBA" id="ARBA00022989"/>
    </source>
</evidence>
<dbReference type="Pfam" id="PF03982">
    <property type="entry name" value="DAGAT"/>
    <property type="match status" value="1"/>
</dbReference>
<name>A0A7S0PK00_9STRA</name>
<dbReference type="AlphaFoldDB" id="A0A7S0PK00"/>
<comment type="pathway">
    <text evidence="3">Lipid metabolism.</text>
</comment>
<feature type="transmembrane region" description="Helical" evidence="14">
    <location>
        <begin position="29"/>
        <end position="47"/>
    </location>
</feature>
<dbReference type="EMBL" id="HBEU01001272">
    <property type="protein sequence ID" value="CAD8574714.1"/>
    <property type="molecule type" value="Transcribed_RNA"/>
</dbReference>
<dbReference type="EC" id="2.3.1.-" evidence="14"/>
<evidence type="ECO:0000256" key="9">
    <source>
        <dbReference type="ARBA" id="ARBA00022824"/>
    </source>
</evidence>
<organism evidence="15">
    <name type="scientific">Leptocylindrus aporus</name>
    <dbReference type="NCBI Taxonomy" id="1398097"/>
    <lineage>
        <taxon>Eukaryota</taxon>
        <taxon>Sar</taxon>
        <taxon>Stramenopiles</taxon>
        <taxon>Ochrophyta</taxon>
        <taxon>Bacillariophyta</taxon>
        <taxon>Coscinodiscophyceae</taxon>
        <taxon>Chaetocerotophycidae</taxon>
        <taxon>Leptocylindrales</taxon>
        <taxon>Leptocylindraceae</taxon>
        <taxon>Leptocylindrus</taxon>
    </lineage>
</organism>